<evidence type="ECO:0000313" key="2">
    <source>
        <dbReference type="Proteomes" id="UP000195273"/>
    </source>
</evidence>
<dbReference type="AlphaFoldDB" id="A0A1Y0EH66"/>
<dbReference type="EMBL" id="CP021431">
    <property type="protein sequence ID" value="ARU02983.1"/>
    <property type="molecule type" value="Genomic_DNA"/>
</dbReference>
<organism evidence="1 2">
    <name type="scientific">Yoonia vestfoldensis</name>
    <dbReference type="NCBI Taxonomy" id="245188"/>
    <lineage>
        <taxon>Bacteria</taxon>
        <taxon>Pseudomonadati</taxon>
        <taxon>Pseudomonadota</taxon>
        <taxon>Alphaproteobacteria</taxon>
        <taxon>Rhodobacterales</taxon>
        <taxon>Paracoccaceae</taxon>
        <taxon>Yoonia</taxon>
    </lineage>
</organism>
<sequence>MQNHSLNGAKWLVFMHHLITSFEIGFRSEIVEFHVNIHQ</sequence>
<accession>A0A1Y0EH66</accession>
<protein>
    <submittedName>
        <fullName evidence="1">Uncharacterized protein</fullName>
    </submittedName>
</protein>
<gene>
    <name evidence="1" type="ORF">LOKVESSMR4R_03717</name>
</gene>
<dbReference type="KEGG" id="lvs:LOKVESSMR4R_03717"/>
<proteinExistence type="predicted"/>
<keyword evidence="2" id="KW-1185">Reference proteome</keyword>
<reference evidence="1 2" key="1">
    <citation type="submission" date="2017-05" db="EMBL/GenBank/DDBJ databases">
        <title>Genome Sequence of Loktanella vestfoldensis Strain SMR4r Isolated from a Culture of the Diatom Skeletonema marinoi.</title>
        <authorList>
            <person name="Topel M."/>
            <person name="Pinder M.I.M."/>
            <person name="Johansson O.N."/>
            <person name="Kourtchenko O."/>
            <person name="Godhe A."/>
            <person name="Clarke A.K."/>
        </authorList>
    </citation>
    <scope>NUCLEOTIDE SEQUENCE [LARGE SCALE GENOMIC DNA]</scope>
    <source>
        <strain evidence="1 2">SMR4r</strain>
    </source>
</reference>
<dbReference type="Proteomes" id="UP000195273">
    <property type="component" value="Chromosome"/>
</dbReference>
<evidence type="ECO:0000313" key="1">
    <source>
        <dbReference type="EMBL" id="ARU02983.1"/>
    </source>
</evidence>
<name>A0A1Y0EH66_9RHOB</name>